<sequence>MLYTAGNRVLWLVAGGCTVLGVSNVITIYEDFAIALQLAARNDGVQVNFVKLILSSAFVIKQSGLTPWIATQLGMPSLLAP</sequence>
<dbReference type="RefSeq" id="XP_040698425.1">
    <property type="nucleotide sequence ID" value="XM_040847905.1"/>
</dbReference>
<dbReference type="Proteomes" id="UP000184356">
    <property type="component" value="Unassembled WGS sequence"/>
</dbReference>
<protein>
    <submittedName>
        <fullName evidence="1">Uncharacterized protein</fullName>
    </submittedName>
</protein>
<dbReference type="VEuPathDB" id="FungiDB:ASPSYDRAFT_49742"/>
<keyword evidence="2" id="KW-1185">Reference proteome</keyword>
<organism evidence="1 2">
    <name type="scientific">Aspergillus sydowii CBS 593.65</name>
    <dbReference type="NCBI Taxonomy" id="1036612"/>
    <lineage>
        <taxon>Eukaryota</taxon>
        <taxon>Fungi</taxon>
        <taxon>Dikarya</taxon>
        <taxon>Ascomycota</taxon>
        <taxon>Pezizomycotina</taxon>
        <taxon>Eurotiomycetes</taxon>
        <taxon>Eurotiomycetidae</taxon>
        <taxon>Eurotiales</taxon>
        <taxon>Aspergillaceae</taxon>
        <taxon>Aspergillus</taxon>
        <taxon>Aspergillus subgen. Nidulantes</taxon>
    </lineage>
</organism>
<dbReference type="GeneID" id="63763978"/>
<dbReference type="EMBL" id="KV878594">
    <property type="protein sequence ID" value="OJJ54619.1"/>
    <property type="molecule type" value="Genomic_DNA"/>
</dbReference>
<name>A0A1L9T5A9_9EURO</name>
<proteinExistence type="predicted"/>
<gene>
    <name evidence="1" type="ORF">ASPSYDRAFT_49742</name>
</gene>
<dbReference type="AlphaFoldDB" id="A0A1L9T5A9"/>
<evidence type="ECO:0000313" key="2">
    <source>
        <dbReference type="Proteomes" id="UP000184356"/>
    </source>
</evidence>
<evidence type="ECO:0000313" key="1">
    <source>
        <dbReference type="EMBL" id="OJJ54619.1"/>
    </source>
</evidence>
<reference evidence="2" key="1">
    <citation type="journal article" date="2017" name="Genome Biol.">
        <title>Comparative genomics reveals high biological diversity and specific adaptations in the industrially and medically important fungal genus Aspergillus.</title>
        <authorList>
            <person name="de Vries R.P."/>
            <person name="Riley R."/>
            <person name="Wiebenga A."/>
            <person name="Aguilar-Osorio G."/>
            <person name="Amillis S."/>
            <person name="Uchima C.A."/>
            <person name="Anderluh G."/>
            <person name="Asadollahi M."/>
            <person name="Askin M."/>
            <person name="Barry K."/>
            <person name="Battaglia E."/>
            <person name="Bayram O."/>
            <person name="Benocci T."/>
            <person name="Braus-Stromeyer S.A."/>
            <person name="Caldana C."/>
            <person name="Canovas D."/>
            <person name="Cerqueira G.C."/>
            <person name="Chen F."/>
            <person name="Chen W."/>
            <person name="Choi C."/>
            <person name="Clum A."/>
            <person name="Dos Santos R.A."/>
            <person name="Damasio A.R."/>
            <person name="Diallinas G."/>
            <person name="Emri T."/>
            <person name="Fekete E."/>
            <person name="Flipphi M."/>
            <person name="Freyberg S."/>
            <person name="Gallo A."/>
            <person name="Gournas C."/>
            <person name="Habgood R."/>
            <person name="Hainaut M."/>
            <person name="Harispe M.L."/>
            <person name="Henrissat B."/>
            <person name="Hilden K.S."/>
            <person name="Hope R."/>
            <person name="Hossain A."/>
            <person name="Karabika E."/>
            <person name="Karaffa L."/>
            <person name="Karanyi Z."/>
            <person name="Krasevec N."/>
            <person name="Kuo A."/>
            <person name="Kusch H."/>
            <person name="LaButti K."/>
            <person name="Lagendijk E.L."/>
            <person name="Lapidus A."/>
            <person name="Levasseur A."/>
            <person name="Lindquist E."/>
            <person name="Lipzen A."/>
            <person name="Logrieco A.F."/>
            <person name="MacCabe A."/>
            <person name="Maekelae M.R."/>
            <person name="Malavazi I."/>
            <person name="Melin P."/>
            <person name="Meyer V."/>
            <person name="Mielnichuk N."/>
            <person name="Miskei M."/>
            <person name="Molnar A.P."/>
            <person name="Mule G."/>
            <person name="Ngan C.Y."/>
            <person name="Orejas M."/>
            <person name="Orosz E."/>
            <person name="Ouedraogo J.P."/>
            <person name="Overkamp K.M."/>
            <person name="Park H.-S."/>
            <person name="Perrone G."/>
            <person name="Piumi F."/>
            <person name="Punt P.J."/>
            <person name="Ram A.F."/>
            <person name="Ramon A."/>
            <person name="Rauscher S."/>
            <person name="Record E."/>
            <person name="Riano-Pachon D.M."/>
            <person name="Robert V."/>
            <person name="Roehrig J."/>
            <person name="Ruller R."/>
            <person name="Salamov A."/>
            <person name="Salih N.S."/>
            <person name="Samson R.A."/>
            <person name="Sandor E."/>
            <person name="Sanguinetti M."/>
            <person name="Schuetze T."/>
            <person name="Sepcic K."/>
            <person name="Shelest E."/>
            <person name="Sherlock G."/>
            <person name="Sophianopoulou V."/>
            <person name="Squina F.M."/>
            <person name="Sun H."/>
            <person name="Susca A."/>
            <person name="Todd R.B."/>
            <person name="Tsang A."/>
            <person name="Unkles S.E."/>
            <person name="van de Wiele N."/>
            <person name="van Rossen-Uffink D."/>
            <person name="Oliveira J.V."/>
            <person name="Vesth T.C."/>
            <person name="Visser J."/>
            <person name="Yu J.-H."/>
            <person name="Zhou M."/>
            <person name="Andersen M.R."/>
            <person name="Archer D.B."/>
            <person name="Baker S.E."/>
            <person name="Benoit I."/>
            <person name="Brakhage A.A."/>
            <person name="Braus G.H."/>
            <person name="Fischer R."/>
            <person name="Frisvad J.C."/>
            <person name="Goldman G.H."/>
            <person name="Houbraken J."/>
            <person name="Oakley B."/>
            <person name="Pocsi I."/>
            <person name="Scazzocchio C."/>
            <person name="Seiboth B."/>
            <person name="vanKuyk P.A."/>
            <person name="Wortman J."/>
            <person name="Dyer P.S."/>
            <person name="Grigoriev I.V."/>
        </authorList>
    </citation>
    <scope>NUCLEOTIDE SEQUENCE [LARGE SCALE GENOMIC DNA]</scope>
    <source>
        <strain evidence="2">CBS 593.65</strain>
    </source>
</reference>
<accession>A0A1L9T5A9</accession>